<comment type="similarity">
    <text evidence="1">Belongs to the PPR family. P subfamily.</text>
</comment>
<evidence type="ECO:0000256" key="1">
    <source>
        <dbReference type="ARBA" id="ARBA00007626"/>
    </source>
</evidence>
<sequence>MPSCSGARSLVRRRILSHHHICRIETLCRPKNFISGFHSLQQYDQKKQFLRAIPRRATKSVKENVETKVKERKVYTRNIIQYISGILRLSTWDSAVQKLENLPIKWDSFTVNQVLKTHPPMEKAWLFFNWAAHQKGFKHDQYTYTTMLDIFGEAGRISSMNHVFEQMKDKGIKIDVVTYTSMLHWLSKHGDFHGSLRIWEEMKARGFHPTVVSYTAFIKVLLDNNKPKEAGEIYGEMIEAGFSPNCYTYTVLIEYLADSGKFKEALDIMHKMQEAGVQPDKATCNIMIQKCARGGDVVVMVHVLEYMRENFLVLRHPIFLEALQAIKYAGESDHLLREVNPHLMHEGIHEEISETEALDRALVLHLLERRNFEAIRQLFDGLLCKRYTHLDSPLITTVIQVCCAKNNVITALTAFKYSIEMHVELERAVYTTLIGHSIRAASFEQIEEVVQLMVKSRVTIGTHLLCRLIHKLGCNGMLDSALKIFNSVPNEQNVATYTALLDAYMQHGDVDKGIPLFMSMTEKGISASSGTLEVLINGLRKAGRLDDMKIYRKKQRDLQKSVHSQDIICVNVRLCNLLFDRFEALLPRA</sequence>
<dbReference type="PANTHER" id="PTHR47447">
    <property type="entry name" value="OS03G0856100 PROTEIN"/>
    <property type="match status" value="1"/>
</dbReference>
<accession>A0AAV7DXF9</accession>
<name>A0AAV7DXF9_ARIFI</name>
<evidence type="ECO:0000313" key="4">
    <source>
        <dbReference type="EMBL" id="KAG9440901.1"/>
    </source>
</evidence>
<proteinExistence type="inferred from homology"/>
<evidence type="ECO:0008006" key="6">
    <source>
        <dbReference type="Google" id="ProtNLM"/>
    </source>
</evidence>
<feature type="repeat" description="PPR" evidence="3">
    <location>
        <begin position="245"/>
        <end position="279"/>
    </location>
</feature>
<dbReference type="InterPro" id="IPR011990">
    <property type="entry name" value="TPR-like_helical_dom_sf"/>
</dbReference>
<gene>
    <name evidence="4" type="ORF">H6P81_021066</name>
</gene>
<feature type="repeat" description="PPR" evidence="3">
    <location>
        <begin position="175"/>
        <end position="209"/>
    </location>
</feature>
<dbReference type="PROSITE" id="PS51375">
    <property type="entry name" value="PPR"/>
    <property type="match status" value="5"/>
</dbReference>
<dbReference type="PANTHER" id="PTHR47447:SF27">
    <property type="entry name" value="PENTACOTRIPEPTIDE-REPEAT REGION OF PRORP DOMAIN-CONTAINING PROTEIN"/>
    <property type="match status" value="1"/>
</dbReference>
<feature type="repeat" description="PPR" evidence="3">
    <location>
        <begin position="493"/>
        <end position="527"/>
    </location>
</feature>
<evidence type="ECO:0000256" key="3">
    <source>
        <dbReference type="PROSITE-ProRule" id="PRU00708"/>
    </source>
</evidence>
<organism evidence="4 5">
    <name type="scientific">Aristolochia fimbriata</name>
    <name type="common">White veined hardy Dutchman's pipe vine</name>
    <dbReference type="NCBI Taxonomy" id="158543"/>
    <lineage>
        <taxon>Eukaryota</taxon>
        <taxon>Viridiplantae</taxon>
        <taxon>Streptophyta</taxon>
        <taxon>Embryophyta</taxon>
        <taxon>Tracheophyta</taxon>
        <taxon>Spermatophyta</taxon>
        <taxon>Magnoliopsida</taxon>
        <taxon>Magnoliidae</taxon>
        <taxon>Piperales</taxon>
        <taxon>Aristolochiaceae</taxon>
        <taxon>Aristolochia</taxon>
    </lineage>
</organism>
<reference evidence="4 5" key="1">
    <citation type="submission" date="2021-07" db="EMBL/GenBank/DDBJ databases">
        <title>The Aristolochia fimbriata genome: insights into angiosperm evolution, floral development and chemical biosynthesis.</title>
        <authorList>
            <person name="Jiao Y."/>
        </authorList>
    </citation>
    <scope>NUCLEOTIDE SEQUENCE [LARGE SCALE GENOMIC DNA]</scope>
    <source>
        <strain evidence="4">IBCAS-2021</strain>
        <tissue evidence="4">Leaf</tissue>
    </source>
</reference>
<dbReference type="Proteomes" id="UP000825729">
    <property type="component" value="Unassembled WGS sequence"/>
</dbReference>
<dbReference type="AlphaFoldDB" id="A0AAV7DXF9"/>
<protein>
    <recommendedName>
        <fullName evidence="6">Pentatricopeptide repeat-containing protein</fullName>
    </recommendedName>
</protein>
<evidence type="ECO:0000256" key="2">
    <source>
        <dbReference type="ARBA" id="ARBA00022737"/>
    </source>
</evidence>
<dbReference type="Pfam" id="PF13812">
    <property type="entry name" value="PPR_3"/>
    <property type="match status" value="1"/>
</dbReference>
<dbReference type="InterPro" id="IPR002885">
    <property type="entry name" value="PPR_rpt"/>
</dbReference>
<dbReference type="EMBL" id="JAINDJ010000008">
    <property type="protein sequence ID" value="KAG9440901.1"/>
    <property type="molecule type" value="Genomic_DNA"/>
</dbReference>
<comment type="caution">
    <text evidence="4">The sequence shown here is derived from an EMBL/GenBank/DDBJ whole genome shotgun (WGS) entry which is preliminary data.</text>
</comment>
<dbReference type="NCBIfam" id="TIGR00756">
    <property type="entry name" value="PPR"/>
    <property type="match status" value="6"/>
</dbReference>
<keyword evidence="2" id="KW-0677">Repeat</keyword>
<feature type="repeat" description="PPR" evidence="3">
    <location>
        <begin position="140"/>
        <end position="174"/>
    </location>
</feature>
<evidence type="ECO:0000313" key="5">
    <source>
        <dbReference type="Proteomes" id="UP000825729"/>
    </source>
</evidence>
<keyword evidence="5" id="KW-1185">Reference proteome</keyword>
<feature type="repeat" description="PPR" evidence="3">
    <location>
        <begin position="210"/>
        <end position="244"/>
    </location>
</feature>
<dbReference type="Gene3D" id="1.25.40.10">
    <property type="entry name" value="Tetratricopeptide repeat domain"/>
    <property type="match status" value="3"/>
</dbReference>
<dbReference type="Pfam" id="PF13041">
    <property type="entry name" value="PPR_2"/>
    <property type="match status" value="2"/>
</dbReference>